<dbReference type="OrthoDB" id="3766519at2"/>
<keyword evidence="2 4" id="KW-0238">DNA-binding</keyword>
<sequence length="225" mass="25352">MKYTPGWQPTPVDWTATRGRILLAASQLFAQRGYFGTSTRDIADAVSIRQPSLFHHFSAKQEIFRTLVELDLGPSIDRVRQRLAEESTWAEKLHLTVACDVREILAQPFDARGLYQDAVLAMPEFDEERRGIELFHDLVETLIRSGTDAGEFVDFEASFVLRAANGVMFEALREQGGPTGRMRVRRPLQAADFVLRAVMVDPTDLPRIRAITENRLVKGVLPAGR</sequence>
<dbReference type="KEGG" id="mgo:AFA91_30880"/>
<evidence type="ECO:0000256" key="4">
    <source>
        <dbReference type="PROSITE-ProRule" id="PRU00335"/>
    </source>
</evidence>
<dbReference type="Proteomes" id="UP000062255">
    <property type="component" value="Chromosome"/>
</dbReference>
<evidence type="ECO:0000256" key="1">
    <source>
        <dbReference type="ARBA" id="ARBA00023015"/>
    </source>
</evidence>
<dbReference type="InterPro" id="IPR001647">
    <property type="entry name" value="HTH_TetR"/>
</dbReference>
<dbReference type="PANTHER" id="PTHR30055">
    <property type="entry name" value="HTH-TYPE TRANSCRIPTIONAL REGULATOR RUTR"/>
    <property type="match status" value="1"/>
</dbReference>
<dbReference type="Pfam" id="PF00440">
    <property type="entry name" value="TetR_N"/>
    <property type="match status" value="1"/>
</dbReference>
<dbReference type="STRING" id="134601.AFA91_30880"/>
<feature type="domain" description="HTH tetR-type" evidence="5">
    <location>
        <begin position="15"/>
        <end position="75"/>
    </location>
</feature>
<dbReference type="AlphaFoldDB" id="A0A0K0XDU9"/>
<dbReference type="PANTHER" id="PTHR30055:SF234">
    <property type="entry name" value="HTH-TYPE TRANSCRIPTIONAL REGULATOR BETI"/>
    <property type="match status" value="1"/>
</dbReference>
<evidence type="ECO:0000313" key="6">
    <source>
        <dbReference type="EMBL" id="AKS35589.1"/>
    </source>
</evidence>
<dbReference type="EMBL" id="CP012150">
    <property type="protein sequence ID" value="AKS35589.1"/>
    <property type="molecule type" value="Genomic_DNA"/>
</dbReference>
<dbReference type="GO" id="GO:0000976">
    <property type="term" value="F:transcription cis-regulatory region binding"/>
    <property type="evidence" value="ECO:0007669"/>
    <property type="project" value="TreeGrafter"/>
</dbReference>
<keyword evidence="3" id="KW-0804">Transcription</keyword>
<reference evidence="6 7" key="1">
    <citation type="submission" date="2015-07" db="EMBL/GenBank/DDBJ databases">
        <title>Complete genome sequence of Mycobacterium goodii X7B, a facultative thermophilic biodesulfurizing bacterium.</title>
        <authorList>
            <person name="Yu B."/>
            <person name="Li F."/>
            <person name="Xu P."/>
        </authorList>
    </citation>
    <scope>NUCLEOTIDE SEQUENCE [LARGE SCALE GENOMIC DNA]</scope>
    <source>
        <strain evidence="6 7">X7B</strain>
    </source>
</reference>
<dbReference type="InterPro" id="IPR009057">
    <property type="entry name" value="Homeodomain-like_sf"/>
</dbReference>
<dbReference type="InterPro" id="IPR050109">
    <property type="entry name" value="HTH-type_TetR-like_transc_reg"/>
</dbReference>
<evidence type="ECO:0000313" key="7">
    <source>
        <dbReference type="Proteomes" id="UP000062255"/>
    </source>
</evidence>
<dbReference type="Gene3D" id="1.10.357.10">
    <property type="entry name" value="Tetracycline Repressor, domain 2"/>
    <property type="match status" value="1"/>
</dbReference>
<name>A0A0K0XDU9_MYCGD</name>
<organism evidence="6 7">
    <name type="scientific">Mycolicibacterium goodii</name>
    <name type="common">Mycobacterium goodii</name>
    <dbReference type="NCBI Taxonomy" id="134601"/>
    <lineage>
        <taxon>Bacteria</taxon>
        <taxon>Bacillati</taxon>
        <taxon>Actinomycetota</taxon>
        <taxon>Actinomycetes</taxon>
        <taxon>Mycobacteriales</taxon>
        <taxon>Mycobacteriaceae</taxon>
        <taxon>Mycolicibacterium</taxon>
    </lineage>
</organism>
<dbReference type="SUPFAM" id="SSF46689">
    <property type="entry name" value="Homeodomain-like"/>
    <property type="match status" value="1"/>
</dbReference>
<dbReference type="GO" id="GO:0003700">
    <property type="term" value="F:DNA-binding transcription factor activity"/>
    <property type="evidence" value="ECO:0007669"/>
    <property type="project" value="TreeGrafter"/>
</dbReference>
<dbReference type="PRINTS" id="PR00455">
    <property type="entry name" value="HTHTETR"/>
</dbReference>
<evidence type="ECO:0000259" key="5">
    <source>
        <dbReference type="PROSITE" id="PS50977"/>
    </source>
</evidence>
<dbReference type="PROSITE" id="PS50977">
    <property type="entry name" value="HTH_TETR_2"/>
    <property type="match status" value="1"/>
</dbReference>
<evidence type="ECO:0000256" key="3">
    <source>
        <dbReference type="ARBA" id="ARBA00023163"/>
    </source>
</evidence>
<gene>
    <name evidence="6" type="ORF">AFA91_30880</name>
</gene>
<accession>A0A0K0XDU9</accession>
<dbReference type="PATRIC" id="fig|134601.6.peg.6385"/>
<proteinExistence type="predicted"/>
<protein>
    <submittedName>
        <fullName evidence="6">TetR family transcriptional regulator</fullName>
    </submittedName>
</protein>
<feature type="DNA-binding region" description="H-T-H motif" evidence="4">
    <location>
        <begin position="38"/>
        <end position="57"/>
    </location>
</feature>
<dbReference type="RefSeq" id="WP_049748045.1">
    <property type="nucleotide sequence ID" value="NZ_CP012150.1"/>
</dbReference>
<evidence type="ECO:0000256" key="2">
    <source>
        <dbReference type="ARBA" id="ARBA00023125"/>
    </source>
</evidence>
<keyword evidence="1" id="KW-0805">Transcription regulation</keyword>